<evidence type="ECO:0000313" key="4">
    <source>
        <dbReference type="Proteomes" id="UP000445696"/>
    </source>
</evidence>
<evidence type="ECO:0000313" key="3">
    <source>
        <dbReference type="EMBL" id="MZR22061.1"/>
    </source>
</evidence>
<feature type="domain" description="Methyltransferase putative zinc binding" evidence="1">
    <location>
        <begin position="7"/>
        <end position="68"/>
    </location>
</feature>
<protein>
    <submittedName>
        <fullName evidence="3">Methyltransferase domain-containing protein</fullName>
    </submittedName>
</protein>
<dbReference type="Pfam" id="PF13489">
    <property type="entry name" value="Methyltransf_23"/>
    <property type="match status" value="1"/>
</dbReference>
<dbReference type="GO" id="GO:0032259">
    <property type="term" value="P:methylation"/>
    <property type="evidence" value="ECO:0007669"/>
    <property type="project" value="UniProtKB-KW"/>
</dbReference>
<sequence length="412" mass="45171">MTTPLTCRFCHQELTRTFVDLGATPLANSYLREERDIAAEKSYPLHARVCVNCFLVQVEDVVPAEDIFSDYAYFSSFSSSWVEHARRYAEKLTQQLGLGQNSLVIEIASNDGYLLKHFVDKGIPVLGIEPAANVAKAADAVGVKTEVAFFGIETANRLAKNGLQADLMAANNVMAHVPDINDFIGGIPILLSETGVFTIEFPHLLNLIEKVQFDTIYHEHYSYLSLLTVEKILGAHGLKVFDVEELPTHGGSLRVYACHKEAQKYAETAGLSAVREKESAAGLDTLAAYGNFTPRVETVRDDLLAFLQNAKAGGKTVAGYGAAAKGNTLLNYCGVGPELIEFVVDRNPEKQGTLLPGSHIPVFAPDKIWTEKPDYVLILPWNLAEEISTDMAAIRDWGGRFVIPIPELEVLS</sequence>
<organism evidence="3 4">
    <name type="scientific">Sneathiella chungangensis</name>
    <dbReference type="NCBI Taxonomy" id="1418234"/>
    <lineage>
        <taxon>Bacteria</taxon>
        <taxon>Pseudomonadati</taxon>
        <taxon>Pseudomonadota</taxon>
        <taxon>Alphaproteobacteria</taxon>
        <taxon>Sneathiellales</taxon>
        <taxon>Sneathiellaceae</taxon>
        <taxon>Sneathiella</taxon>
    </lineage>
</organism>
<dbReference type="PANTHER" id="PTHR43861">
    <property type="entry name" value="TRANS-ACONITATE 2-METHYLTRANSFERASE-RELATED"/>
    <property type="match status" value="1"/>
</dbReference>
<evidence type="ECO:0000259" key="1">
    <source>
        <dbReference type="Pfam" id="PF08421"/>
    </source>
</evidence>
<dbReference type="InterPro" id="IPR029063">
    <property type="entry name" value="SAM-dependent_MTases_sf"/>
</dbReference>
<dbReference type="Gene3D" id="6.10.250.3100">
    <property type="match status" value="1"/>
</dbReference>
<dbReference type="GO" id="GO:0008168">
    <property type="term" value="F:methyltransferase activity"/>
    <property type="evidence" value="ECO:0007669"/>
    <property type="project" value="UniProtKB-KW"/>
</dbReference>
<evidence type="ECO:0000259" key="2">
    <source>
        <dbReference type="Pfam" id="PF08484"/>
    </source>
</evidence>
<dbReference type="InterPro" id="IPR013691">
    <property type="entry name" value="MeTrfase_14"/>
</dbReference>
<dbReference type="AlphaFoldDB" id="A0A845MED1"/>
<dbReference type="PANTHER" id="PTHR43861:SF5">
    <property type="entry name" value="BLL5978 PROTEIN"/>
    <property type="match status" value="1"/>
</dbReference>
<proteinExistence type="predicted"/>
<dbReference type="Gene3D" id="6.20.50.110">
    <property type="entry name" value="Methyltransferase, zinc-binding domain"/>
    <property type="match status" value="1"/>
</dbReference>
<dbReference type="Pfam" id="PF08484">
    <property type="entry name" value="Methyltransf_14"/>
    <property type="match status" value="1"/>
</dbReference>
<comment type="caution">
    <text evidence="3">The sequence shown here is derived from an EMBL/GenBank/DDBJ whole genome shotgun (WGS) entry which is preliminary data.</text>
</comment>
<dbReference type="Gene3D" id="3.40.50.150">
    <property type="entry name" value="Vaccinia Virus protein VP39"/>
    <property type="match status" value="1"/>
</dbReference>
<reference evidence="3 4" key="1">
    <citation type="journal article" date="2014" name="Int. J. Syst. Evol. Microbiol.">
        <title>Sneathiella chungangensis sp. nov., isolated from a marine sand, and emended description of the genus Sneathiella.</title>
        <authorList>
            <person name="Siamphan C."/>
            <person name="Kim H."/>
            <person name="Lee J.S."/>
            <person name="Kim W."/>
        </authorList>
    </citation>
    <scope>NUCLEOTIDE SEQUENCE [LARGE SCALE GENOMIC DNA]</scope>
    <source>
        <strain evidence="3 4">KCTC 32476</strain>
    </source>
</reference>
<dbReference type="Proteomes" id="UP000445696">
    <property type="component" value="Unassembled WGS sequence"/>
</dbReference>
<dbReference type="InterPro" id="IPR038576">
    <property type="entry name" value="Methyltransf_Zn-bd_dom_put_sf"/>
</dbReference>
<dbReference type="EMBL" id="WTVA01000002">
    <property type="protein sequence ID" value="MZR22061.1"/>
    <property type="molecule type" value="Genomic_DNA"/>
</dbReference>
<feature type="domain" description="C-methyltransferase" evidence="2">
    <location>
        <begin position="247"/>
        <end position="406"/>
    </location>
</feature>
<keyword evidence="3" id="KW-0808">Transferase</keyword>
<gene>
    <name evidence="3" type="ORF">GQF03_06925</name>
</gene>
<dbReference type="RefSeq" id="WP_161338479.1">
    <property type="nucleotide sequence ID" value="NZ_JBHSDG010000006.1"/>
</dbReference>
<dbReference type="InterPro" id="IPR013630">
    <property type="entry name" value="Methyltransf_Zn-bd_dom_put"/>
</dbReference>
<dbReference type="SUPFAM" id="SSF53335">
    <property type="entry name" value="S-adenosyl-L-methionine-dependent methyltransferases"/>
    <property type="match status" value="1"/>
</dbReference>
<dbReference type="Gene3D" id="3.40.50.720">
    <property type="entry name" value="NAD(P)-binding Rossmann-like Domain"/>
    <property type="match status" value="1"/>
</dbReference>
<dbReference type="OrthoDB" id="9815644at2"/>
<name>A0A845MED1_9PROT</name>
<keyword evidence="4" id="KW-1185">Reference proteome</keyword>
<dbReference type="Pfam" id="PF08421">
    <property type="entry name" value="Methyltransf_13"/>
    <property type="match status" value="1"/>
</dbReference>
<accession>A0A845MED1</accession>
<keyword evidence="3" id="KW-0489">Methyltransferase</keyword>